<feature type="transmembrane region" description="Helical" evidence="1">
    <location>
        <begin position="6"/>
        <end position="22"/>
    </location>
</feature>
<organism evidence="3 4">
    <name type="scientific">Clostridium paridis</name>
    <dbReference type="NCBI Taxonomy" id="2803863"/>
    <lineage>
        <taxon>Bacteria</taxon>
        <taxon>Bacillati</taxon>
        <taxon>Bacillota</taxon>
        <taxon>Clostridia</taxon>
        <taxon>Eubacteriales</taxon>
        <taxon>Clostridiaceae</taxon>
        <taxon>Clostridium</taxon>
    </lineage>
</organism>
<dbReference type="Pfam" id="PF19701">
    <property type="entry name" value="DUF6199"/>
    <property type="match status" value="1"/>
</dbReference>
<dbReference type="Proteomes" id="UP000623681">
    <property type="component" value="Unassembled WGS sequence"/>
</dbReference>
<accession>A0A937K618</accession>
<protein>
    <recommendedName>
        <fullName evidence="2">DUF6199 domain-containing protein</fullName>
    </recommendedName>
</protein>
<feature type="domain" description="DUF6199" evidence="2">
    <location>
        <begin position="9"/>
        <end position="67"/>
    </location>
</feature>
<dbReference type="RefSeq" id="WP_202768445.1">
    <property type="nucleotide sequence ID" value="NZ_JAESWA010000023.1"/>
</dbReference>
<dbReference type="EMBL" id="JAESWA010000023">
    <property type="protein sequence ID" value="MBL4933075.1"/>
    <property type="molecule type" value="Genomic_DNA"/>
</dbReference>
<reference evidence="3" key="1">
    <citation type="submission" date="2021-01" db="EMBL/GenBank/DDBJ databases">
        <title>Genome public.</title>
        <authorList>
            <person name="Liu C."/>
            <person name="Sun Q."/>
        </authorList>
    </citation>
    <scope>NUCLEOTIDE SEQUENCE</scope>
    <source>
        <strain evidence="3">YIM B02565</strain>
    </source>
</reference>
<name>A0A937K618_9CLOT</name>
<keyword evidence="1" id="KW-1133">Transmembrane helix</keyword>
<feature type="transmembrane region" description="Helical" evidence="1">
    <location>
        <begin position="52"/>
        <end position="70"/>
    </location>
</feature>
<evidence type="ECO:0000313" key="4">
    <source>
        <dbReference type="Proteomes" id="UP000623681"/>
    </source>
</evidence>
<keyword evidence="1" id="KW-0472">Membrane</keyword>
<sequence>MKFITIMLFIPVIVLLVYMVIYPRESSLWGKKWQFKNDNLEPSDEVIKYNRFMAAIALIVIIILLIVALVKE</sequence>
<keyword evidence="4" id="KW-1185">Reference proteome</keyword>
<evidence type="ECO:0000256" key="1">
    <source>
        <dbReference type="SAM" id="Phobius"/>
    </source>
</evidence>
<proteinExistence type="predicted"/>
<keyword evidence="1" id="KW-0812">Transmembrane</keyword>
<gene>
    <name evidence="3" type="ORF">JK634_14775</name>
</gene>
<dbReference type="InterPro" id="IPR045679">
    <property type="entry name" value="DUF6199"/>
</dbReference>
<evidence type="ECO:0000313" key="3">
    <source>
        <dbReference type="EMBL" id="MBL4933075.1"/>
    </source>
</evidence>
<evidence type="ECO:0000259" key="2">
    <source>
        <dbReference type="Pfam" id="PF19701"/>
    </source>
</evidence>
<comment type="caution">
    <text evidence="3">The sequence shown here is derived from an EMBL/GenBank/DDBJ whole genome shotgun (WGS) entry which is preliminary data.</text>
</comment>
<dbReference type="AlphaFoldDB" id="A0A937K618"/>